<name>A0ABS9BFH2_9BACT</name>
<dbReference type="EC" id="2.7.13.3" evidence="2"/>
<dbReference type="InterPro" id="IPR003594">
    <property type="entry name" value="HATPase_dom"/>
</dbReference>
<keyword evidence="6" id="KW-0472">Membrane</keyword>
<dbReference type="Gene3D" id="3.30.565.10">
    <property type="entry name" value="Histidine kinase-like ATPase, C-terminal domain"/>
    <property type="match status" value="1"/>
</dbReference>
<comment type="caution">
    <text evidence="9">The sequence shown here is derived from an EMBL/GenBank/DDBJ whole genome shotgun (WGS) entry which is preliminary data.</text>
</comment>
<evidence type="ECO:0000256" key="6">
    <source>
        <dbReference type="SAM" id="Phobius"/>
    </source>
</evidence>
<dbReference type="SMART" id="SM00448">
    <property type="entry name" value="REC"/>
    <property type="match status" value="1"/>
</dbReference>
<dbReference type="InterPro" id="IPR000014">
    <property type="entry name" value="PAS"/>
</dbReference>
<reference evidence="9 10" key="1">
    <citation type="submission" date="2022-01" db="EMBL/GenBank/DDBJ databases">
        <title>Flavihumibacter sp. nov., isolated from sediment of a river.</title>
        <authorList>
            <person name="Liu H."/>
        </authorList>
    </citation>
    <scope>NUCLEOTIDE SEQUENCE [LARGE SCALE GENOMIC DNA]</scope>
    <source>
        <strain evidence="9 10">RY-1</strain>
    </source>
</reference>
<dbReference type="CDD" id="cd00082">
    <property type="entry name" value="HisKA"/>
    <property type="match status" value="1"/>
</dbReference>
<evidence type="ECO:0000259" key="7">
    <source>
        <dbReference type="PROSITE" id="PS50109"/>
    </source>
</evidence>
<dbReference type="Pfam" id="PF02518">
    <property type="entry name" value="HATPase_c"/>
    <property type="match status" value="1"/>
</dbReference>
<keyword evidence="9" id="KW-0067">ATP-binding</keyword>
<comment type="catalytic activity">
    <reaction evidence="1">
        <text>ATP + protein L-histidine = ADP + protein N-phospho-L-histidine.</text>
        <dbReference type="EC" id="2.7.13.3"/>
    </reaction>
</comment>
<dbReference type="SUPFAM" id="SSF55785">
    <property type="entry name" value="PYP-like sensor domain (PAS domain)"/>
    <property type="match status" value="1"/>
</dbReference>
<evidence type="ECO:0000256" key="3">
    <source>
        <dbReference type="ARBA" id="ARBA00022553"/>
    </source>
</evidence>
<organism evidence="9 10">
    <name type="scientific">Flavihumibacter fluminis</name>
    <dbReference type="NCBI Taxonomy" id="2909236"/>
    <lineage>
        <taxon>Bacteria</taxon>
        <taxon>Pseudomonadati</taxon>
        <taxon>Bacteroidota</taxon>
        <taxon>Chitinophagia</taxon>
        <taxon>Chitinophagales</taxon>
        <taxon>Chitinophagaceae</taxon>
        <taxon>Flavihumibacter</taxon>
    </lineage>
</organism>
<feature type="domain" description="Histidine kinase" evidence="7">
    <location>
        <begin position="344"/>
        <end position="567"/>
    </location>
</feature>
<dbReference type="Gene3D" id="3.40.50.2300">
    <property type="match status" value="1"/>
</dbReference>
<feature type="transmembrane region" description="Helical" evidence="6">
    <location>
        <begin position="84"/>
        <end position="104"/>
    </location>
</feature>
<dbReference type="InterPro" id="IPR001789">
    <property type="entry name" value="Sig_transdc_resp-reg_receiver"/>
</dbReference>
<dbReference type="InterPro" id="IPR035965">
    <property type="entry name" value="PAS-like_dom_sf"/>
</dbReference>
<dbReference type="SUPFAM" id="SSF55874">
    <property type="entry name" value="ATPase domain of HSP90 chaperone/DNA topoisomerase II/histidine kinase"/>
    <property type="match status" value="1"/>
</dbReference>
<dbReference type="RefSeq" id="WP_234864582.1">
    <property type="nucleotide sequence ID" value="NZ_JAKEVY010000001.1"/>
</dbReference>
<keyword evidence="4" id="KW-0902">Two-component regulatory system</keyword>
<evidence type="ECO:0000256" key="5">
    <source>
        <dbReference type="PROSITE-ProRule" id="PRU00169"/>
    </source>
</evidence>
<keyword evidence="9" id="KW-0547">Nucleotide-binding</keyword>
<accession>A0ABS9BFH2</accession>
<dbReference type="EMBL" id="JAKEVY010000001">
    <property type="protein sequence ID" value="MCF1714055.1"/>
    <property type="molecule type" value="Genomic_DNA"/>
</dbReference>
<feature type="transmembrane region" description="Helical" evidence="6">
    <location>
        <begin position="57"/>
        <end position="77"/>
    </location>
</feature>
<dbReference type="Gene3D" id="1.10.287.130">
    <property type="match status" value="1"/>
</dbReference>
<feature type="transmembrane region" description="Helical" evidence="6">
    <location>
        <begin position="110"/>
        <end position="126"/>
    </location>
</feature>
<dbReference type="PRINTS" id="PR00344">
    <property type="entry name" value="BCTRLSENSOR"/>
</dbReference>
<feature type="domain" description="Response regulatory" evidence="8">
    <location>
        <begin position="588"/>
        <end position="702"/>
    </location>
</feature>
<keyword evidence="3 5" id="KW-0597">Phosphoprotein</keyword>
<keyword evidence="10" id="KW-1185">Reference proteome</keyword>
<dbReference type="InterPro" id="IPR004358">
    <property type="entry name" value="Sig_transdc_His_kin-like_C"/>
</dbReference>
<dbReference type="PROSITE" id="PS50109">
    <property type="entry name" value="HIS_KIN"/>
    <property type="match status" value="1"/>
</dbReference>
<sequence length="708" mass="80070">MNRTNILSGVTRYWEKLAEDLYHRQENLPASPLKTLTEVGIIVAGLNMILCTIMKEYMAAFACLMVCSMLFFSYFLRLYNRQELAKWVVIISFNAGVLVVSYFVGIKSGVYLYYFPVIFAMIFLIDTKISKDLIIAEIATLTFFGIAFIISPNNGSGNLVQQSHYIYNLRINLTLSLLLTGLVAFSILKALNKKEEDILGEKNLGDTIFNTSLDAIFIIDLDTQLISDCNKRALELFSIRSKEGITLTAVESILGEESAKRLNAFSKESFTAHSPWFGNMEFSDAEGRPIFAYVNIVVFEHQKCKYAKMSILDITEVKIAEVETLKAKERAERAARVKSRFLSNMSHELRTPLNAIIGTTNLLHQEYHLNSQRQMLDVLKHSSEHMLTLVNDILDYSKLEADKMELNKEPFNLSAFLEKVVTVFENPVRQKNLSFQADISSVLGIDIVGDELRLQQVLNNLLSNAIKFTDKGTVSMNVKILMRRSNNVTLRFCVQDTGIGISKEKQHRIFDKFYQADLETTRKYGGSGLGLAISHYIVQKMGGDLTVESEPGKGSTFSFTVTLPLETERQSYIEEVKEVRMEDLTGVSILVAEDNPINMMVVKRFLSKWNATIIETVNGLEAVRAYAEKKPDLLLVDLEMPELDGAGVVAYIRKTDKDIPIIAFTAAVYDHMQADLIDKGFNDFIPKPFRPEDLKQKLLHYAKSLQHV</sequence>
<dbReference type="SUPFAM" id="SSF52172">
    <property type="entry name" value="CheY-like"/>
    <property type="match status" value="1"/>
</dbReference>
<dbReference type="InterPro" id="IPR036097">
    <property type="entry name" value="HisK_dim/P_sf"/>
</dbReference>
<dbReference type="InterPro" id="IPR011006">
    <property type="entry name" value="CheY-like_superfamily"/>
</dbReference>
<dbReference type="CDD" id="cd16922">
    <property type="entry name" value="HATPase_EvgS-ArcB-TorS-like"/>
    <property type="match status" value="1"/>
</dbReference>
<dbReference type="InterPro" id="IPR036890">
    <property type="entry name" value="HATPase_C_sf"/>
</dbReference>
<dbReference type="InterPro" id="IPR003661">
    <property type="entry name" value="HisK_dim/P_dom"/>
</dbReference>
<dbReference type="PROSITE" id="PS50110">
    <property type="entry name" value="RESPONSE_REGULATORY"/>
    <property type="match status" value="1"/>
</dbReference>
<gene>
    <name evidence="9" type="ORF">L0U88_05400</name>
</gene>
<dbReference type="PANTHER" id="PTHR45339:SF1">
    <property type="entry name" value="HYBRID SIGNAL TRANSDUCTION HISTIDINE KINASE J"/>
    <property type="match status" value="1"/>
</dbReference>
<dbReference type="CDD" id="cd17546">
    <property type="entry name" value="REC_hyHK_CKI1_RcsC-like"/>
    <property type="match status" value="1"/>
</dbReference>
<protein>
    <recommendedName>
        <fullName evidence="2">histidine kinase</fullName>
        <ecNumber evidence="2">2.7.13.3</ecNumber>
    </recommendedName>
</protein>
<dbReference type="InterPro" id="IPR005467">
    <property type="entry name" value="His_kinase_dom"/>
</dbReference>
<dbReference type="SUPFAM" id="SSF47384">
    <property type="entry name" value="Homodimeric domain of signal transducing histidine kinase"/>
    <property type="match status" value="1"/>
</dbReference>
<evidence type="ECO:0000256" key="2">
    <source>
        <dbReference type="ARBA" id="ARBA00012438"/>
    </source>
</evidence>
<evidence type="ECO:0000313" key="9">
    <source>
        <dbReference type="EMBL" id="MCF1714055.1"/>
    </source>
</evidence>
<keyword evidence="6" id="KW-1133">Transmembrane helix</keyword>
<dbReference type="SMART" id="SM00387">
    <property type="entry name" value="HATPase_c"/>
    <property type="match status" value="1"/>
</dbReference>
<dbReference type="SMART" id="SM00388">
    <property type="entry name" value="HisKA"/>
    <property type="match status" value="1"/>
</dbReference>
<dbReference type="PANTHER" id="PTHR45339">
    <property type="entry name" value="HYBRID SIGNAL TRANSDUCTION HISTIDINE KINASE J"/>
    <property type="match status" value="1"/>
</dbReference>
<dbReference type="Gene3D" id="3.30.450.20">
    <property type="entry name" value="PAS domain"/>
    <property type="match status" value="1"/>
</dbReference>
<evidence type="ECO:0000256" key="1">
    <source>
        <dbReference type="ARBA" id="ARBA00000085"/>
    </source>
</evidence>
<dbReference type="Pfam" id="PF00512">
    <property type="entry name" value="HisKA"/>
    <property type="match status" value="1"/>
</dbReference>
<evidence type="ECO:0000313" key="10">
    <source>
        <dbReference type="Proteomes" id="UP001200145"/>
    </source>
</evidence>
<keyword evidence="6" id="KW-0812">Transmembrane</keyword>
<dbReference type="Proteomes" id="UP001200145">
    <property type="component" value="Unassembled WGS sequence"/>
</dbReference>
<evidence type="ECO:0000259" key="8">
    <source>
        <dbReference type="PROSITE" id="PS50110"/>
    </source>
</evidence>
<dbReference type="Pfam" id="PF00072">
    <property type="entry name" value="Response_reg"/>
    <property type="match status" value="1"/>
</dbReference>
<dbReference type="Pfam" id="PF13188">
    <property type="entry name" value="PAS_8"/>
    <property type="match status" value="1"/>
</dbReference>
<proteinExistence type="predicted"/>
<feature type="transmembrane region" description="Helical" evidence="6">
    <location>
        <begin position="133"/>
        <end position="151"/>
    </location>
</feature>
<feature type="transmembrane region" description="Helical" evidence="6">
    <location>
        <begin position="171"/>
        <end position="191"/>
    </location>
</feature>
<evidence type="ECO:0000256" key="4">
    <source>
        <dbReference type="ARBA" id="ARBA00023012"/>
    </source>
</evidence>
<feature type="modified residue" description="4-aspartylphosphate" evidence="5">
    <location>
        <position position="637"/>
    </location>
</feature>
<dbReference type="GO" id="GO:0005524">
    <property type="term" value="F:ATP binding"/>
    <property type="evidence" value="ECO:0007669"/>
    <property type="project" value="UniProtKB-KW"/>
</dbReference>